<dbReference type="Proteomes" id="UP000516260">
    <property type="component" value="Chromosome 15"/>
</dbReference>
<sequence>MEECDLLKERLQAITEKRRVQADIRQKKLELDQEKLKLQHLKKKSVRDKWLLQDSTSHNGTESPQQYTLLPDQQQTRALQLSIHRIEKEVEFLEREESMISTNESFILNQLKAVEKSSEDIIKEAHNSFVPEPYPIIPHGPHIPAYLAPPANKHCESMTPRKTLFAMEINVTKNLLTGENTVVSTATVPAEELKHHGGLKVYDDGRKCVYALNSREGSNDLSNGSKLSANEVEELLKSATVHRQANYRNPHLNHPRWGKPGFYNNQQETEVEGADFQHLRGHHGNNMSKNVFTFRESYMGLEHQHGHKEKQYRTQDERVNHSNHNNRYNHGNHKDVCSSSYQVKNCVLENWPASHHENSVGGPLPRSQNQEVLSPRQSQLCYTPASYIPLSDYITVDEEELFCFSPDGSTATATYSGPAHSKRAPSPLYADDTPYTILNNVDTTEPITAIFMGFQLTQDDSEQMPECEASLKAELIIIDDSDDETKETKTDPGSNSCQAGSPAVGNVGVGDRWMEKQVATGIRKMKKKHKACCAVC</sequence>
<evidence type="ECO:0000313" key="13">
    <source>
        <dbReference type="Proteomes" id="UP000516260"/>
    </source>
</evidence>
<comment type="subcellular location">
    <subcellularLocation>
        <location evidence="1">Cell projection</location>
        <location evidence="1">Dendrite</location>
    </subcellularLocation>
    <subcellularLocation>
        <location evidence="3">Cell projection</location>
        <location evidence="3">Dendritic spine</location>
    </subcellularLocation>
    <subcellularLocation>
        <location evidence="2">Cytoplasm</location>
    </subcellularLocation>
</comment>
<accession>A0A4Z2C1I8</accession>
<keyword evidence="6" id="KW-0770">Synapse</keyword>
<keyword evidence="7 10" id="KW-0175">Coiled coil</keyword>
<reference evidence="12 13" key="1">
    <citation type="submission" date="2019-04" db="EMBL/GenBank/DDBJ databases">
        <title>The sequence and de novo assembly of Takifugu bimaculatus genome using PacBio and Hi-C technologies.</title>
        <authorList>
            <person name="Xu P."/>
            <person name="Liu B."/>
            <person name="Zhou Z."/>
        </authorList>
    </citation>
    <scope>NUCLEOTIDE SEQUENCE [LARGE SCALE GENOMIC DNA]</scope>
    <source>
        <strain evidence="12">TB-2018</strain>
        <tissue evidence="12">Muscle</tissue>
    </source>
</reference>
<evidence type="ECO:0000256" key="10">
    <source>
        <dbReference type="SAM" id="Coils"/>
    </source>
</evidence>
<keyword evidence="13" id="KW-1185">Reference proteome</keyword>
<comment type="similarity">
    <text evidence="4">Belongs to the paralemmin family.</text>
</comment>
<evidence type="ECO:0000256" key="3">
    <source>
        <dbReference type="ARBA" id="ARBA00004552"/>
    </source>
</evidence>
<evidence type="ECO:0000256" key="5">
    <source>
        <dbReference type="ARBA" id="ARBA00022490"/>
    </source>
</evidence>
<evidence type="ECO:0000256" key="7">
    <source>
        <dbReference type="ARBA" id="ARBA00023054"/>
    </source>
</evidence>
<comment type="caution">
    <text evidence="12">The sequence shown here is derived from an EMBL/GenBank/DDBJ whole genome shotgun (WGS) entry which is preliminary data.</text>
</comment>
<evidence type="ECO:0000256" key="4">
    <source>
        <dbReference type="ARBA" id="ARBA00005756"/>
    </source>
</evidence>
<evidence type="ECO:0000256" key="6">
    <source>
        <dbReference type="ARBA" id="ARBA00023018"/>
    </source>
</evidence>
<dbReference type="GO" id="GO:0043197">
    <property type="term" value="C:dendritic spine"/>
    <property type="evidence" value="ECO:0007669"/>
    <property type="project" value="UniProtKB-SubCell"/>
</dbReference>
<protein>
    <recommendedName>
        <fullName evidence="9">Palmdelphin</fullName>
    </recommendedName>
</protein>
<feature type="region of interest" description="Disordered" evidence="11">
    <location>
        <begin position="481"/>
        <end position="508"/>
    </location>
</feature>
<dbReference type="PANTHER" id="PTHR46881">
    <property type="entry name" value="PALMDELPHIN"/>
    <property type="match status" value="1"/>
</dbReference>
<name>A0A4Z2C1I8_9TELE</name>
<evidence type="ECO:0000256" key="1">
    <source>
        <dbReference type="ARBA" id="ARBA00004279"/>
    </source>
</evidence>
<dbReference type="GO" id="GO:0005737">
    <property type="term" value="C:cytoplasm"/>
    <property type="evidence" value="ECO:0007669"/>
    <property type="project" value="UniProtKB-SubCell"/>
</dbReference>
<feature type="coiled-coil region" evidence="10">
    <location>
        <begin position="17"/>
        <end position="44"/>
    </location>
</feature>
<dbReference type="PANTHER" id="PTHR46881:SF1">
    <property type="entry name" value="PALMDELPHIN"/>
    <property type="match status" value="1"/>
</dbReference>
<dbReference type="Pfam" id="PF03285">
    <property type="entry name" value="Paralemmin"/>
    <property type="match status" value="1"/>
</dbReference>
<dbReference type="GO" id="GO:0008360">
    <property type="term" value="P:regulation of cell shape"/>
    <property type="evidence" value="ECO:0007669"/>
    <property type="project" value="InterPro"/>
</dbReference>
<evidence type="ECO:0000256" key="8">
    <source>
        <dbReference type="ARBA" id="ARBA00023273"/>
    </source>
</evidence>
<evidence type="ECO:0000256" key="11">
    <source>
        <dbReference type="SAM" id="MobiDB-lite"/>
    </source>
</evidence>
<proteinExistence type="inferred from homology"/>
<dbReference type="AlphaFoldDB" id="A0A4Z2C1I8"/>
<dbReference type="EMBL" id="SWLE01000007">
    <property type="protein sequence ID" value="TNM98279.1"/>
    <property type="molecule type" value="Genomic_DNA"/>
</dbReference>
<keyword evidence="5" id="KW-0963">Cytoplasm</keyword>
<evidence type="ECO:0000313" key="12">
    <source>
        <dbReference type="EMBL" id="TNM98279.1"/>
    </source>
</evidence>
<dbReference type="InterPro" id="IPR004965">
    <property type="entry name" value="Paralemmin"/>
</dbReference>
<gene>
    <name evidence="12" type="ORF">fugu_014525</name>
</gene>
<keyword evidence="8" id="KW-0966">Cell projection</keyword>
<dbReference type="GO" id="GO:0016020">
    <property type="term" value="C:membrane"/>
    <property type="evidence" value="ECO:0007669"/>
    <property type="project" value="InterPro"/>
</dbReference>
<organism evidence="12 13">
    <name type="scientific">Takifugu bimaculatus</name>
    <dbReference type="NCBI Taxonomy" id="433685"/>
    <lineage>
        <taxon>Eukaryota</taxon>
        <taxon>Metazoa</taxon>
        <taxon>Chordata</taxon>
        <taxon>Craniata</taxon>
        <taxon>Vertebrata</taxon>
        <taxon>Euteleostomi</taxon>
        <taxon>Actinopterygii</taxon>
        <taxon>Neopterygii</taxon>
        <taxon>Teleostei</taxon>
        <taxon>Neoteleostei</taxon>
        <taxon>Acanthomorphata</taxon>
        <taxon>Eupercaria</taxon>
        <taxon>Tetraodontiformes</taxon>
        <taxon>Tetradontoidea</taxon>
        <taxon>Tetraodontidae</taxon>
        <taxon>Takifugu</taxon>
    </lineage>
</organism>
<evidence type="ECO:0000256" key="9">
    <source>
        <dbReference type="ARBA" id="ARBA00040857"/>
    </source>
</evidence>
<evidence type="ECO:0000256" key="2">
    <source>
        <dbReference type="ARBA" id="ARBA00004496"/>
    </source>
</evidence>